<evidence type="ECO:0000256" key="1">
    <source>
        <dbReference type="SAM" id="Phobius"/>
    </source>
</evidence>
<dbReference type="AlphaFoldDB" id="A0A1D2M4X2"/>
<keyword evidence="1" id="KW-0812">Transmembrane</keyword>
<evidence type="ECO:0000313" key="3">
    <source>
        <dbReference type="EMBL" id="ODM88030.1"/>
    </source>
</evidence>
<evidence type="ECO:0000256" key="2">
    <source>
        <dbReference type="SAM" id="SignalP"/>
    </source>
</evidence>
<feature type="transmembrane region" description="Helical" evidence="1">
    <location>
        <begin position="66"/>
        <end position="87"/>
    </location>
</feature>
<feature type="chain" id="PRO_5008903471" evidence="2">
    <location>
        <begin position="18"/>
        <end position="156"/>
    </location>
</feature>
<protein>
    <submittedName>
        <fullName evidence="3">Uncharacterized protein</fullName>
    </submittedName>
</protein>
<gene>
    <name evidence="3" type="ORF">Ocin01_18651</name>
</gene>
<accession>A0A1D2M4X2</accession>
<reference evidence="3 4" key="1">
    <citation type="journal article" date="2016" name="Genome Biol. Evol.">
        <title>Gene Family Evolution Reflects Adaptation to Soil Environmental Stressors in the Genome of the Collembolan Orchesella cincta.</title>
        <authorList>
            <person name="Faddeeva-Vakhrusheva A."/>
            <person name="Derks M.F."/>
            <person name="Anvar S.Y."/>
            <person name="Agamennone V."/>
            <person name="Suring W."/>
            <person name="Smit S."/>
            <person name="van Straalen N.M."/>
            <person name="Roelofs D."/>
        </authorList>
    </citation>
    <scope>NUCLEOTIDE SEQUENCE [LARGE SCALE GENOMIC DNA]</scope>
    <source>
        <tissue evidence="3">Mixed pool</tissue>
    </source>
</reference>
<keyword evidence="4" id="KW-1185">Reference proteome</keyword>
<name>A0A1D2M4X2_ORCCI</name>
<keyword evidence="2" id="KW-0732">Signal</keyword>
<organism evidence="3 4">
    <name type="scientific">Orchesella cincta</name>
    <name type="common">Springtail</name>
    <name type="synonym">Podura cincta</name>
    <dbReference type="NCBI Taxonomy" id="48709"/>
    <lineage>
        <taxon>Eukaryota</taxon>
        <taxon>Metazoa</taxon>
        <taxon>Ecdysozoa</taxon>
        <taxon>Arthropoda</taxon>
        <taxon>Hexapoda</taxon>
        <taxon>Collembola</taxon>
        <taxon>Entomobryomorpha</taxon>
        <taxon>Entomobryoidea</taxon>
        <taxon>Orchesellidae</taxon>
        <taxon>Orchesellinae</taxon>
        <taxon>Orchesella</taxon>
    </lineage>
</organism>
<keyword evidence="1" id="KW-1133">Transmembrane helix</keyword>
<sequence>MELSLLLAVLFVNPIIGGFWDPNLHIYCENYFFNVNNHRWECPAPTRATTTPKPPPKKSSETTTSLLFAIFLIGLFVVFVVAISKCLKCLLTTQERTANPSAPPLLTLDSLPLPFSNTEILKKPVSTPPPEYQEPPPYNDCFCNNKGELNKIKMED</sequence>
<evidence type="ECO:0000313" key="4">
    <source>
        <dbReference type="Proteomes" id="UP000094527"/>
    </source>
</evidence>
<comment type="caution">
    <text evidence="3">The sequence shown here is derived from an EMBL/GenBank/DDBJ whole genome shotgun (WGS) entry which is preliminary data.</text>
</comment>
<feature type="signal peptide" evidence="2">
    <location>
        <begin position="1"/>
        <end position="17"/>
    </location>
</feature>
<dbReference type="EMBL" id="LJIJ01004216">
    <property type="protein sequence ID" value="ODM88030.1"/>
    <property type="molecule type" value="Genomic_DNA"/>
</dbReference>
<proteinExistence type="predicted"/>
<keyword evidence="1" id="KW-0472">Membrane</keyword>
<dbReference type="Proteomes" id="UP000094527">
    <property type="component" value="Unassembled WGS sequence"/>
</dbReference>